<organism evidence="2 3">
    <name type="scientific">Zongyangia hominis</name>
    <dbReference type="NCBI Taxonomy" id="2763677"/>
    <lineage>
        <taxon>Bacteria</taxon>
        <taxon>Bacillati</taxon>
        <taxon>Bacillota</taxon>
        <taxon>Clostridia</taxon>
        <taxon>Eubacteriales</taxon>
        <taxon>Oscillospiraceae</taxon>
        <taxon>Zongyangia</taxon>
    </lineage>
</organism>
<dbReference type="PROSITE" id="PS51782">
    <property type="entry name" value="LYSM"/>
    <property type="match status" value="1"/>
</dbReference>
<dbReference type="InterPro" id="IPR018392">
    <property type="entry name" value="LysM"/>
</dbReference>
<dbReference type="GO" id="GO:0009253">
    <property type="term" value="P:peptidoglycan catabolic process"/>
    <property type="evidence" value="ECO:0007669"/>
    <property type="project" value="InterPro"/>
</dbReference>
<accession>A0A926IB75</accession>
<dbReference type="SMART" id="SM00257">
    <property type="entry name" value="LysM"/>
    <property type="match status" value="1"/>
</dbReference>
<dbReference type="SUPFAM" id="SSF54106">
    <property type="entry name" value="LysM domain"/>
    <property type="match status" value="1"/>
</dbReference>
<dbReference type="GO" id="GO:0008745">
    <property type="term" value="F:N-acetylmuramoyl-L-alanine amidase activity"/>
    <property type="evidence" value="ECO:0007669"/>
    <property type="project" value="InterPro"/>
</dbReference>
<protein>
    <submittedName>
        <fullName evidence="2">N-acetylmuramoyl-L-alanine amidase</fullName>
    </submittedName>
</protein>
<dbReference type="InterPro" id="IPR002502">
    <property type="entry name" value="Amidase_domain"/>
</dbReference>
<dbReference type="CDD" id="cd00118">
    <property type="entry name" value="LysM"/>
    <property type="match status" value="1"/>
</dbReference>
<name>A0A926IB75_9FIRM</name>
<dbReference type="Pfam" id="PF01476">
    <property type="entry name" value="LysM"/>
    <property type="match status" value="1"/>
</dbReference>
<evidence type="ECO:0000259" key="1">
    <source>
        <dbReference type="PROSITE" id="PS51782"/>
    </source>
</evidence>
<proteinExistence type="predicted"/>
<evidence type="ECO:0000313" key="3">
    <source>
        <dbReference type="Proteomes" id="UP000660861"/>
    </source>
</evidence>
<reference evidence="2" key="1">
    <citation type="submission" date="2020-08" db="EMBL/GenBank/DDBJ databases">
        <title>Genome public.</title>
        <authorList>
            <person name="Liu C."/>
            <person name="Sun Q."/>
        </authorList>
    </citation>
    <scope>NUCLEOTIDE SEQUENCE</scope>
    <source>
        <strain evidence="2">NSJ-54</strain>
    </source>
</reference>
<dbReference type="InterPro" id="IPR036779">
    <property type="entry name" value="LysM_dom_sf"/>
</dbReference>
<sequence length="294" mass="32416">MAYTNSSLVAYTKLSPNHSGQRTHSIDRITPHCVVGQATAERICDCFISPDRQASCNYGIGTDGRVSLCVEEKDRSWCSSSRENDQRAVTIECASDTSAPYAMNSKVYDSLVKLCTDICQRNGKKKLIWLADKTKTLNYTPQSDEMVLTVHRWFANKSCPGDWLYSRLGDLASKVTAALDGTSTTTTPSTGTETKVLYRVRKTWADAKSQKGAYKILANAQKCADANPGYSVFDSNGTLVYPVSYRVHTVVHGDTLWKIAAQYLGDGSRYKEIVSLNGLTSNVIYSGMKLKIPN</sequence>
<dbReference type="SUPFAM" id="SSF55846">
    <property type="entry name" value="N-acetylmuramoyl-L-alanine amidase-like"/>
    <property type="match status" value="1"/>
</dbReference>
<dbReference type="Proteomes" id="UP000660861">
    <property type="component" value="Unassembled WGS sequence"/>
</dbReference>
<dbReference type="EMBL" id="JACRTC010000002">
    <property type="protein sequence ID" value="MBC8569988.1"/>
    <property type="molecule type" value="Genomic_DNA"/>
</dbReference>
<comment type="caution">
    <text evidence="2">The sequence shown here is derived from an EMBL/GenBank/DDBJ whole genome shotgun (WGS) entry which is preliminary data.</text>
</comment>
<dbReference type="Pfam" id="PF01510">
    <property type="entry name" value="Amidase_2"/>
    <property type="match status" value="1"/>
</dbReference>
<dbReference type="InterPro" id="IPR036505">
    <property type="entry name" value="Amidase/PGRP_sf"/>
</dbReference>
<dbReference type="RefSeq" id="WP_262397089.1">
    <property type="nucleotide sequence ID" value="NZ_JACRTC010000002.1"/>
</dbReference>
<gene>
    <name evidence="2" type="ORF">H8709_04005</name>
</gene>
<evidence type="ECO:0000313" key="2">
    <source>
        <dbReference type="EMBL" id="MBC8569988.1"/>
    </source>
</evidence>
<dbReference type="Gene3D" id="3.10.350.10">
    <property type="entry name" value="LysM domain"/>
    <property type="match status" value="1"/>
</dbReference>
<feature type="domain" description="LysM" evidence="1">
    <location>
        <begin position="246"/>
        <end position="292"/>
    </location>
</feature>
<keyword evidence="3" id="KW-1185">Reference proteome</keyword>
<dbReference type="Gene3D" id="3.40.80.10">
    <property type="entry name" value="Peptidoglycan recognition protein-like"/>
    <property type="match status" value="1"/>
</dbReference>
<dbReference type="AlphaFoldDB" id="A0A926IB75"/>